<dbReference type="InterPro" id="IPR045759">
    <property type="entry name" value="Ap4A_phos1/2_N"/>
</dbReference>
<dbReference type="Proteomes" id="UP000193719">
    <property type="component" value="Unassembled WGS sequence"/>
</dbReference>
<reference evidence="4 5" key="2">
    <citation type="submission" date="2016-08" db="EMBL/GenBank/DDBJ databases">
        <title>Pervasive Adenine N6-methylation of Active Genes in Fungi.</title>
        <authorList>
            <consortium name="DOE Joint Genome Institute"/>
            <person name="Mondo S.J."/>
            <person name="Dannebaum R.O."/>
            <person name="Kuo R.C."/>
            <person name="Labutti K."/>
            <person name="Haridas S."/>
            <person name="Kuo A."/>
            <person name="Salamov A."/>
            <person name="Ahrendt S.R."/>
            <person name="Lipzen A."/>
            <person name="Sullivan W."/>
            <person name="Andreopoulos W.B."/>
            <person name="Clum A."/>
            <person name="Lindquist E."/>
            <person name="Daum C."/>
            <person name="Ramamoorthy G.K."/>
            <person name="Gryganskyi A."/>
            <person name="Culley D."/>
            <person name="Magnuson J.K."/>
            <person name="James T.Y."/>
            <person name="O'Malley M.A."/>
            <person name="Stajich J.E."/>
            <person name="Spatafora J.W."/>
            <person name="Visel A."/>
            <person name="Grigoriev I.V."/>
        </authorList>
    </citation>
    <scope>NUCLEOTIDE SEQUENCE [LARGE SCALE GENOMIC DNA]</scope>
    <source>
        <strain evidence="5">finn</strain>
    </source>
</reference>
<keyword evidence="4" id="KW-0808">Transferase</keyword>
<evidence type="ECO:0000259" key="2">
    <source>
        <dbReference type="Pfam" id="PF09830"/>
    </source>
</evidence>
<dbReference type="Pfam" id="PF09830">
    <property type="entry name" value="ATP_transf"/>
    <property type="match status" value="1"/>
</dbReference>
<accession>A0A1Y1VGV9</accession>
<proteinExistence type="predicted"/>
<dbReference type="Gene3D" id="3.30.428.70">
    <property type="match status" value="1"/>
</dbReference>
<sequence length="284" mass="32579">MADSSLITKVAEVFEKALSSEFLTFIPSVEERLQINKINYQIRCLPSLKKKPTQKDTSKSKFNPFLPYDENLYIQKTPNNLHNVLLNKFSVIKYHILLTTVDFQSQQDPLNIHDLESMLWTLNSIKKDNYTELAFFNCGTNSGASQPHKHLQILAIDKDIKDMPPVNRIIIEEGQTIEKGKIFQISQYKLKHGCVLFPEDKKITAEDLLNYYNSLLNIVPSNSSYNFICTTKWMLIVPRSKETYNERISVNSLGFAGMVLVKSMEDSELIKKDGIETILNSLGY</sequence>
<dbReference type="Pfam" id="PF19327">
    <property type="entry name" value="Ap4A_phos_N"/>
    <property type="match status" value="1"/>
</dbReference>
<comment type="caution">
    <text evidence="4">The sequence shown here is derived from an EMBL/GenBank/DDBJ whole genome shotgun (WGS) entry which is preliminary data.</text>
</comment>
<dbReference type="GO" id="GO:0003877">
    <property type="term" value="F:ATP:ADP adenylyltransferase activity"/>
    <property type="evidence" value="ECO:0007669"/>
    <property type="project" value="InterPro"/>
</dbReference>
<dbReference type="STRING" id="1754191.A0A1Y1VGV9"/>
<evidence type="ECO:0000259" key="3">
    <source>
        <dbReference type="Pfam" id="PF19327"/>
    </source>
</evidence>
<reference evidence="4 5" key="1">
    <citation type="submission" date="2016-08" db="EMBL/GenBank/DDBJ databases">
        <title>Genomes of anaerobic fungi encode conserved fungal cellulosomes for biomass hydrolysis.</title>
        <authorList>
            <consortium name="DOE Joint Genome Institute"/>
            <person name="Haitjema C.H."/>
            <person name="Gilmore S.P."/>
            <person name="Henske J.K."/>
            <person name="Solomon K.V."/>
            <person name="De Groot R."/>
            <person name="Kuo A."/>
            <person name="Mondo S.J."/>
            <person name="Salamov A.A."/>
            <person name="Labutti K."/>
            <person name="Zhao Z."/>
            <person name="Chiniquy J."/>
            <person name="Barry K."/>
            <person name="Brewer H.M."/>
            <person name="Purvine S.O."/>
            <person name="Wright A.T."/>
            <person name="Boxma B."/>
            <person name="Van Alen T."/>
            <person name="Hackstein J.H."/>
            <person name="Baker S.E."/>
            <person name="Grigoriev I.V."/>
            <person name="O'Malley M.A."/>
        </authorList>
    </citation>
    <scope>NUCLEOTIDE SEQUENCE [LARGE SCALE GENOMIC DNA]</scope>
    <source>
        <strain evidence="5">finn</strain>
    </source>
</reference>
<dbReference type="SUPFAM" id="SSF54197">
    <property type="entry name" value="HIT-like"/>
    <property type="match status" value="1"/>
</dbReference>
<dbReference type="EMBL" id="MCFH01000008">
    <property type="protein sequence ID" value="ORX55967.1"/>
    <property type="molecule type" value="Genomic_DNA"/>
</dbReference>
<dbReference type="InterPro" id="IPR019200">
    <property type="entry name" value="ATP_adenylylTrfase_C"/>
</dbReference>
<keyword evidence="5" id="KW-1185">Reference proteome</keyword>
<feature type="domain" description="Ap4A phosphorylase 1/2 N-terminal" evidence="3">
    <location>
        <begin position="3"/>
        <end position="168"/>
    </location>
</feature>
<dbReference type="GO" id="GO:0005524">
    <property type="term" value="F:ATP binding"/>
    <property type="evidence" value="ECO:0007669"/>
    <property type="project" value="InterPro"/>
</dbReference>
<evidence type="ECO:0000313" key="5">
    <source>
        <dbReference type="Proteomes" id="UP000193719"/>
    </source>
</evidence>
<dbReference type="InterPro" id="IPR036265">
    <property type="entry name" value="HIT-like_sf"/>
</dbReference>
<protein>
    <submittedName>
        <fullName evidence="4">ATP adenylyltransferase</fullName>
    </submittedName>
</protein>
<dbReference type="OrthoDB" id="10267950at2759"/>
<keyword evidence="4" id="KW-0548">Nucleotidyltransferase</keyword>
<gene>
    <name evidence="4" type="ORF">BCR36DRAFT_581127</name>
</gene>
<dbReference type="PANTHER" id="PTHR38420">
    <property type="entry name" value="AP-4-A PHOSPHORYLASE II"/>
    <property type="match status" value="1"/>
</dbReference>
<feature type="active site" description="Nucleophile" evidence="1">
    <location>
        <position position="150"/>
    </location>
</feature>
<evidence type="ECO:0000313" key="4">
    <source>
        <dbReference type="EMBL" id="ORX55967.1"/>
    </source>
</evidence>
<dbReference type="PIRSF" id="PIRSF000846">
    <property type="entry name" value="ATP_adenylyltr"/>
    <property type="match status" value="1"/>
</dbReference>
<dbReference type="InterPro" id="IPR009163">
    <property type="entry name" value="Ap4A_phos1/2"/>
</dbReference>
<name>A0A1Y1VGV9_9FUNG</name>
<dbReference type="PANTHER" id="PTHR38420:SF1">
    <property type="entry name" value="PUTATIVE (AFU_ORTHOLOGUE AFUA_5G14690)-RELATED"/>
    <property type="match status" value="1"/>
</dbReference>
<dbReference type="AlphaFoldDB" id="A0A1Y1VGV9"/>
<feature type="domain" description="ATP adenylyltransferase C-terminal" evidence="2">
    <location>
        <begin position="197"/>
        <end position="284"/>
    </location>
</feature>
<dbReference type="GO" id="GO:0009117">
    <property type="term" value="P:nucleotide metabolic process"/>
    <property type="evidence" value="ECO:0007669"/>
    <property type="project" value="InterPro"/>
</dbReference>
<evidence type="ECO:0000256" key="1">
    <source>
        <dbReference type="PIRSR" id="PIRSR000846-1"/>
    </source>
</evidence>
<dbReference type="InterPro" id="IPR043171">
    <property type="entry name" value="Ap4A_phos1/2-like"/>
</dbReference>
<organism evidence="4 5">
    <name type="scientific">Piromyces finnis</name>
    <dbReference type="NCBI Taxonomy" id="1754191"/>
    <lineage>
        <taxon>Eukaryota</taxon>
        <taxon>Fungi</taxon>
        <taxon>Fungi incertae sedis</taxon>
        <taxon>Chytridiomycota</taxon>
        <taxon>Chytridiomycota incertae sedis</taxon>
        <taxon>Neocallimastigomycetes</taxon>
        <taxon>Neocallimastigales</taxon>
        <taxon>Neocallimastigaceae</taxon>
        <taxon>Piromyces</taxon>
    </lineage>
</organism>